<feature type="region of interest" description="Disordered" evidence="10">
    <location>
        <begin position="207"/>
        <end position="347"/>
    </location>
</feature>
<dbReference type="EMBL" id="JAZAVK010000048">
    <property type="protein sequence ID" value="KAK7427889.1"/>
    <property type="molecule type" value="Genomic_DNA"/>
</dbReference>
<dbReference type="Pfam" id="PF00588">
    <property type="entry name" value="SpoU_methylase"/>
    <property type="match status" value="1"/>
</dbReference>
<dbReference type="InterPro" id="IPR029026">
    <property type="entry name" value="tRNA_m1G_MTases_N"/>
</dbReference>
<feature type="domain" description="RNA 2-O ribose methyltransferase substrate binding" evidence="11">
    <location>
        <begin position="364"/>
        <end position="446"/>
    </location>
</feature>
<dbReference type="InterPro" id="IPR013123">
    <property type="entry name" value="SpoU_subst-bd"/>
</dbReference>
<feature type="compositionally biased region" description="Basic and acidic residues" evidence="10">
    <location>
        <begin position="60"/>
        <end position="107"/>
    </location>
</feature>
<dbReference type="InterPro" id="IPR029028">
    <property type="entry name" value="Alpha/beta_knot_MTases"/>
</dbReference>
<evidence type="ECO:0000256" key="6">
    <source>
        <dbReference type="ARBA" id="ARBA00022691"/>
    </source>
</evidence>
<dbReference type="CDD" id="cd18105">
    <property type="entry name" value="SpoU-like_MRM1"/>
    <property type="match status" value="1"/>
</dbReference>
<keyword evidence="7" id="KW-0809">Transit peptide</keyword>
<dbReference type="InterPro" id="IPR001537">
    <property type="entry name" value="SpoU_MeTrfase"/>
</dbReference>
<gene>
    <name evidence="12" type="ORF">QQZ08_005662</name>
</gene>
<reference evidence="12 13" key="1">
    <citation type="journal article" date="2025" name="Microbiol. Resour. Announc.">
        <title>Draft genome sequences for Neonectria magnoliae and Neonectria punicea, canker pathogens of Liriodendron tulipifera and Acer saccharum in West Virginia.</title>
        <authorList>
            <person name="Petronek H.M."/>
            <person name="Kasson M.T."/>
            <person name="Metheny A.M."/>
            <person name="Stauder C.M."/>
            <person name="Lovett B."/>
            <person name="Lynch S.C."/>
            <person name="Garnas J.R."/>
            <person name="Kasson L.R."/>
            <person name="Stajich J.E."/>
        </authorList>
    </citation>
    <scope>NUCLEOTIDE SEQUENCE [LARGE SCALE GENOMIC DNA]</scope>
    <source>
        <strain evidence="12 13">NRRL 64651</strain>
    </source>
</reference>
<keyword evidence="13" id="KW-1185">Reference proteome</keyword>
<proteinExistence type="inferred from homology"/>
<dbReference type="SUPFAM" id="SSF75217">
    <property type="entry name" value="alpha/beta knot"/>
    <property type="match status" value="1"/>
</dbReference>
<feature type="region of interest" description="Disordered" evidence="10">
    <location>
        <begin position="44"/>
        <end position="186"/>
    </location>
</feature>
<dbReference type="PANTHER" id="PTHR46103:SF1">
    <property type="entry name" value="RRNA METHYLTRANSFERASE 1, MITOCHONDRIAL"/>
    <property type="match status" value="1"/>
</dbReference>
<evidence type="ECO:0000256" key="9">
    <source>
        <dbReference type="ARBA" id="ARBA00034881"/>
    </source>
</evidence>
<protein>
    <recommendedName>
        <fullName evidence="9">rRNA methyltransferase 1, mitochondrial</fullName>
    </recommendedName>
</protein>
<sequence length="786" mass="88649">MLYPAQLKVAALRRPLATILRGDQNSTRVLSRAASLSAIHRGIRQTERVQYGGPRPSGDSADRRHDPPRSKLGMRESTGRDRQVASRFAARPEGRASGRASSSREPEDVFTSKFNTRSGAAPRRGGSVGRNSRDDLGPKFSKAMDGAAGWRQQQKLRKKLAKKKEEEEAEDEDYRKTRRKRFTDSDSSFGRKSLVYRLKYGDLKETAANLEVQNFIRPVSSRDAKRDQARKALIHANSPFDQESKGPDRKSDRDEDRRPDRRDDRGDDRRTERRGGRDYDRRTERGSEGDGGFRGASFREPGRFERRPDNDRGFRDTSASMRPRQSERRSEGDWEHDDERAPARGRKKEMMPMTLKYTTAASQFLYGRNVVKAALEQARRKLYNLYIYGGENRMDNKDNTTMTRLARKHGVPVTIVPNHEQRIMDKMSMGRPHNGFVLEASPLPQLPIRSLGRLEETPTRLGFHVELGFQMKEDEAINGKNTFVRRANDVMPKPFVLLLNEIIDPGNLGAILRTASYLGIDAVGITSRGSSALTPIVLKSAAGAVEEISLFTVEDPLTFIEESGRAGWKSFAAVAPPDRKLVRKHGNKFMSTDAIEGKSPLNEHPCLLIMGNEGHGLPRDLKVAADYELSIPRFVQGLCVDSLNVSVATGILCHSFVKDVEVGGKFEEIEDKTEERVVKKEVKKNVEKGVTNQTKQIIDLVAKLGLEEKTEEASQDRIEEASLEEKHDTTQVKMEETTQMEKDDTIETKTEETTQMEGEETSQEEKKPEVKKLKETKSETDTDLGF</sequence>
<dbReference type="InterPro" id="IPR029064">
    <property type="entry name" value="Ribosomal_eL30-like_sf"/>
</dbReference>
<feature type="compositionally biased region" description="Basic and acidic residues" evidence="10">
    <location>
        <begin position="324"/>
        <end position="342"/>
    </location>
</feature>
<evidence type="ECO:0000256" key="5">
    <source>
        <dbReference type="ARBA" id="ARBA00022679"/>
    </source>
</evidence>
<evidence type="ECO:0000313" key="13">
    <source>
        <dbReference type="Proteomes" id="UP001498421"/>
    </source>
</evidence>
<comment type="subcellular location">
    <subcellularLocation>
        <location evidence="1">Mitochondrion</location>
    </subcellularLocation>
</comment>
<keyword evidence="3" id="KW-0698">rRNA processing</keyword>
<comment type="caution">
    <text evidence="12">The sequence shown here is derived from an EMBL/GenBank/DDBJ whole genome shotgun (WGS) entry which is preliminary data.</text>
</comment>
<feature type="compositionally biased region" description="Basic and acidic residues" evidence="10">
    <location>
        <begin position="763"/>
        <end position="780"/>
    </location>
</feature>
<accession>A0ABR1I3S1</accession>
<dbReference type="Pfam" id="PF08032">
    <property type="entry name" value="SpoU_sub_bind"/>
    <property type="match status" value="1"/>
</dbReference>
<dbReference type="Gene3D" id="3.30.1330.30">
    <property type="match status" value="1"/>
</dbReference>
<organism evidence="12 13">
    <name type="scientific">Neonectria magnoliae</name>
    <dbReference type="NCBI Taxonomy" id="2732573"/>
    <lineage>
        <taxon>Eukaryota</taxon>
        <taxon>Fungi</taxon>
        <taxon>Dikarya</taxon>
        <taxon>Ascomycota</taxon>
        <taxon>Pezizomycotina</taxon>
        <taxon>Sordariomycetes</taxon>
        <taxon>Hypocreomycetidae</taxon>
        <taxon>Hypocreales</taxon>
        <taxon>Nectriaceae</taxon>
        <taxon>Neonectria</taxon>
    </lineage>
</organism>
<evidence type="ECO:0000256" key="1">
    <source>
        <dbReference type="ARBA" id="ARBA00004173"/>
    </source>
</evidence>
<evidence type="ECO:0000256" key="10">
    <source>
        <dbReference type="SAM" id="MobiDB-lite"/>
    </source>
</evidence>
<keyword evidence="6" id="KW-0949">S-adenosyl-L-methionine</keyword>
<feature type="compositionally biased region" description="Basic and acidic residues" evidence="10">
    <location>
        <begin position="242"/>
        <end position="288"/>
    </location>
</feature>
<name>A0ABR1I3S1_9HYPO</name>
<evidence type="ECO:0000259" key="11">
    <source>
        <dbReference type="SMART" id="SM00967"/>
    </source>
</evidence>
<feature type="compositionally biased region" description="Basic and acidic residues" evidence="10">
    <location>
        <begin position="709"/>
        <end position="752"/>
    </location>
</feature>
<dbReference type="InterPro" id="IPR047261">
    <property type="entry name" value="MRM1_MeTrfase_dom"/>
</dbReference>
<evidence type="ECO:0000256" key="3">
    <source>
        <dbReference type="ARBA" id="ARBA00022552"/>
    </source>
</evidence>
<evidence type="ECO:0000313" key="12">
    <source>
        <dbReference type="EMBL" id="KAK7427889.1"/>
    </source>
</evidence>
<dbReference type="Gene3D" id="3.40.1280.10">
    <property type="match status" value="1"/>
</dbReference>
<dbReference type="SUPFAM" id="SSF55315">
    <property type="entry name" value="L30e-like"/>
    <property type="match status" value="1"/>
</dbReference>
<keyword evidence="5" id="KW-0808">Transferase</keyword>
<evidence type="ECO:0000256" key="7">
    <source>
        <dbReference type="ARBA" id="ARBA00022946"/>
    </source>
</evidence>
<feature type="compositionally biased region" description="Basic and acidic residues" evidence="10">
    <location>
        <begin position="300"/>
        <end position="315"/>
    </location>
</feature>
<evidence type="ECO:0000256" key="4">
    <source>
        <dbReference type="ARBA" id="ARBA00022603"/>
    </source>
</evidence>
<feature type="compositionally biased region" description="Basic and acidic residues" evidence="10">
    <location>
        <begin position="220"/>
        <end position="230"/>
    </location>
</feature>
<dbReference type="SMART" id="SM00967">
    <property type="entry name" value="SpoU_sub_bind"/>
    <property type="match status" value="1"/>
</dbReference>
<dbReference type="PANTHER" id="PTHR46103">
    <property type="entry name" value="RRNA METHYLTRANSFERASE 1, MITOCHONDRIAL"/>
    <property type="match status" value="1"/>
</dbReference>
<evidence type="ECO:0000256" key="2">
    <source>
        <dbReference type="ARBA" id="ARBA00007228"/>
    </source>
</evidence>
<keyword evidence="4" id="KW-0489">Methyltransferase</keyword>
<evidence type="ECO:0000256" key="8">
    <source>
        <dbReference type="ARBA" id="ARBA00023128"/>
    </source>
</evidence>
<feature type="region of interest" description="Disordered" evidence="10">
    <location>
        <begin position="709"/>
        <end position="786"/>
    </location>
</feature>
<dbReference type="Proteomes" id="UP001498421">
    <property type="component" value="Unassembled WGS sequence"/>
</dbReference>
<dbReference type="InterPro" id="IPR047182">
    <property type="entry name" value="MRM1"/>
</dbReference>
<comment type="similarity">
    <text evidence="2">Belongs to the class IV-like SAM-binding methyltransferase superfamily. RNA methyltransferase TrmH family.</text>
</comment>
<keyword evidence="8" id="KW-0496">Mitochondrion</keyword>